<keyword evidence="1" id="KW-0812">Transmembrane</keyword>
<sequence>MEQAMIISNLIIIVVSIIAIILPRYIPEHLILPDKNRYIIKEPNLFRRTKEKQLSVLGLYFFLVGFLSFLNIKTSFIKSDNLITILNILFYFLIPFFIITKTEQKLKTMYLLRD</sequence>
<feature type="transmembrane region" description="Helical" evidence="1">
    <location>
        <begin position="54"/>
        <end position="70"/>
    </location>
</feature>
<organism evidence="2 3">
    <name type="scientific">Senegalia massiliensis</name>
    <dbReference type="NCBI Taxonomy" id="1720316"/>
    <lineage>
        <taxon>Bacteria</taxon>
        <taxon>Bacillati</taxon>
        <taxon>Bacillota</taxon>
        <taxon>Clostridia</taxon>
        <taxon>Eubacteriales</taxon>
        <taxon>Clostridiaceae</taxon>
        <taxon>Senegalia</taxon>
    </lineage>
</organism>
<dbReference type="AlphaFoldDB" id="A0A845QZE5"/>
<keyword evidence="3" id="KW-1185">Reference proteome</keyword>
<proteinExistence type="predicted"/>
<evidence type="ECO:0008006" key="4">
    <source>
        <dbReference type="Google" id="ProtNLM"/>
    </source>
</evidence>
<name>A0A845QZE5_9CLOT</name>
<feature type="transmembrane region" description="Helical" evidence="1">
    <location>
        <begin position="82"/>
        <end position="100"/>
    </location>
</feature>
<accession>A0A845QZE5</accession>
<evidence type="ECO:0000313" key="2">
    <source>
        <dbReference type="EMBL" id="NBI08327.1"/>
    </source>
</evidence>
<dbReference type="RefSeq" id="WP_160198787.1">
    <property type="nucleotide sequence ID" value="NZ_QXXA01000030.1"/>
</dbReference>
<keyword evidence="1" id="KW-0472">Membrane</keyword>
<dbReference type="Proteomes" id="UP000467132">
    <property type="component" value="Unassembled WGS sequence"/>
</dbReference>
<dbReference type="EMBL" id="QXXA01000030">
    <property type="protein sequence ID" value="NBI08327.1"/>
    <property type="molecule type" value="Genomic_DNA"/>
</dbReference>
<evidence type="ECO:0000256" key="1">
    <source>
        <dbReference type="SAM" id="Phobius"/>
    </source>
</evidence>
<keyword evidence="1" id="KW-1133">Transmembrane helix</keyword>
<comment type="caution">
    <text evidence="2">The sequence shown here is derived from an EMBL/GenBank/DDBJ whole genome shotgun (WGS) entry which is preliminary data.</text>
</comment>
<reference evidence="2 3" key="1">
    <citation type="submission" date="2018-08" db="EMBL/GenBank/DDBJ databases">
        <title>Murine metabolic-syndrome-specific gut microbial biobank.</title>
        <authorList>
            <person name="Liu C."/>
        </authorList>
    </citation>
    <scope>NUCLEOTIDE SEQUENCE [LARGE SCALE GENOMIC DNA]</scope>
    <source>
        <strain evidence="2 3">583</strain>
    </source>
</reference>
<protein>
    <recommendedName>
        <fullName evidence="4">SdpI family protein</fullName>
    </recommendedName>
</protein>
<feature type="transmembrane region" description="Helical" evidence="1">
    <location>
        <begin position="6"/>
        <end position="26"/>
    </location>
</feature>
<evidence type="ECO:0000313" key="3">
    <source>
        <dbReference type="Proteomes" id="UP000467132"/>
    </source>
</evidence>
<gene>
    <name evidence="2" type="ORF">D3Z33_15850</name>
</gene>